<evidence type="ECO:0000313" key="2">
    <source>
        <dbReference type="EMBL" id="PSR72345.1"/>
    </source>
</evidence>
<gene>
    <name evidence="2" type="ORF">PHLCEN_2v11793</name>
</gene>
<evidence type="ECO:0000256" key="1">
    <source>
        <dbReference type="SAM" id="MobiDB-lite"/>
    </source>
</evidence>
<dbReference type="PANTHER" id="PTHR33266:SF1">
    <property type="entry name" value="F-BOX DOMAIN-CONTAINING PROTEIN"/>
    <property type="match status" value="1"/>
</dbReference>
<dbReference type="EMBL" id="MLYV02001195">
    <property type="protein sequence ID" value="PSR72345.1"/>
    <property type="molecule type" value="Genomic_DNA"/>
</dbReference>
<dbReference type="STRING" id="98765.A0A2R6NIX5"/>
<feature type="region of interest" description="Disordered" evidence="1">
    <location>
        <begin position="731"/>
        <end position="754"/>
    </location>
</feature>
<keyword evidence="3" id="KW-1185">Reference proteome</keyword>
<reference evidence="2 3" key="1">
    <citation type="submission" date="2018-02" db="EMBL/GenBank/DDBJ databases">
        <title>Genome sequence of the basidiomycete white-rot fungus Phlebia centrifuga.</title>
        <authorList>
            <person name="Granchi Z."/>
            <person name="Peng M."/>
            <person name="de Vries R.P."/>
            <person name="Hilden K."/>
            <person name="Makela M.R."/>
            <person name="Grigoriev I."/>
            <person name="Riley R."/>
        </authorList>
    </citation>
    <scope>NUCLEOTIDE SEQUENCE [LARGE SCALE GENOMIC DNA]</scope>
    <source>
        <strain evidence="2 3">FBCC195</strain>
    </source>
</reference>
<dbReference type="AlphaFoldDB" id="A0A2R6NIX5"/>
<name>A0A2R6NIX5_9APHY</name>
<organism evidence="2 3">
    <name type="scientific">Hermanssonia centrifuga</name>
    <dbReference type="NCBI Taxonomy" id="98765"/>
    <lineage>
        <taxon>Eukaryota</taxon>
        <taxon>Fungi</taxon>
        <taxon>Dikarya</taxon>
        <taxon>Basidiomycota</taxon>
        <taxon>Agaricomycotina</taxon>
        <taxon>Agaricomycetes</taxon>
        <taxon>Polyporales</taxon>
        <taxon>Meruliaceae</taxon>
        <taxon>Hermanssonia</taxon>
    </lineage>
</organism>
<proteinExistence type="predicted"/>
<comment type="caution">
    <text evidence="2">The sequence shown here is derived from an EMBL/GenBank/DDBJ whole genome shotgun (WGS) entry which is preliminary data.</text>
</comment>
<evidence type="ECO:0000313" key="3">
    <source>
        <dbReference type="Proteomes" id="UP000186601"/>
    </source>
</evidence>
<protein>
    <submittedName>
        <fullName evidence="2">Uncharacterized protein</fullName>
    </submittedName>
</protein>
<dbReference type="Proteomes" id="UP000186601">
    <property type="component" value="Unassembled WGS sequence"/>
</dbReference>
<accession>A0A2R6NIX5</accession>
<dbReference type="OrthoDB" id="107110at2759"/>
<feature type="region of interest" description="Disordered" evidence="1">
    <location>
        <begin position="830"/>
        <end position="853"/>
    </location>
</feature>
<sequence length="853" mass="95923">MSLKFYDNRNEDEHNELDKIFLGSTAGKYFRSSVIPPPAVILWQSLVISICSSKSYESVASQFFDDNQRELEQLLNTAWKKQQFKAIRSLEFLNPAPASKNILKPTVDQTTKNAWNAEYIGHDHETLLETLRTVNRSRAGQYSNILPIIQSSGMGKSRCVHETARFVFTLPLNTRPPHESDAYPPSDCDAYDFFLRPDAETVTEGYPVCCAFFKALFSSSIKLLESHLSSEFTTYEELALAWRELLQETRNEFYADVCLEAKRLLDEGEISRTSGVEIIMLACNEGSRLRDVIHTRIVGKPLTKDDLTIMLYLDEAQGLLSMALHDGTMYDAFAYVAAKFLGFGFVLVTLSTNSTLAEFPTTLPSYPLARRTLPHPFTEFGFDCYEGGQALFRPNEMSLKDVAEESFMVKFGRPLFWSRLENSEEVDRVPGNIVHFARTKLIGKSNILPPGVSLLERRHNGLLAAIGTRILFEFDTSREESRTREMQLVEGHMRIVYSIPVDRQYIRSGYPSEPILAEAAAHEMNSEERPIINILSSFIDNGLIYKGDRGGLVARLILTQAYDKAIQTSHPQPWKYSQGVTVAAFLTALISEKYIEDVLNCTSDDGKTPLKEAFKNAYIRFTHFVQNGKDNKIDTDVALAGIVRGMALQITRNESIIDVLIPITLGEDKLREEIMTGILIQVKDKAATEAVDINADELHFFPPDCEGPRPYITIVMQLGLQTASDIRHSHEHWSPSRVVTKESHRTPQSMGNSLHPRYHINIRGCSGAVYGVVNKEDAYAKVVAPHNIIADHPKKSPRNLAALRRLKPVWQRNKQCSEWIGVSALQREQAGGGDEVLPVQAEGDGCPTTRMKS</sequence>
<feature type="compositionally biased region" description="Basic and acidic residues" evidence="1">
    <location>
        <begin position="731"/>
        <end position="745"/>
    </location>
</feature>
<dbReference type="PANTHER" id="PTHR33266">
    <property type="entry name" value="CHROMOSOME 15, WHOLE GENOME SHOTGUN SEQUENCE"/>
    <property type="match status" value="1"/>
</dbReference>